<feature type="compositionally biased region" description="Basic and acidic residues" evidence="2">
    <location>
        <begin position="358"/>
        <end position="399"/>
    </location>
</feature>
<feature type="region of interest" description="Disordered" evidence="2">
    <location>
        <begin position="1031"/>
        <end position="1208"/>
    </location>
</feature>
<dbReference type="InterPro" id="IPR033338">
    <property type="entry name" value="Spc105/Spc7"/>
</dbReference>
<evidence type="ECO:0000259" key="3">
    <source>
        <dbReference type="SMART" id="SM00787"/>
    </source>
</evidence>
<feature type="compositionally biased region" description="Basic and acidic residues" evidence="2">
    <location>
        <begin position="525"/>
        <end position="535"/>
    </location>
</feature>
<evidence type="ECO:0000313" key="5">
    <source>
        <dbReference type="Proteomes" id="UP001433268"/>
    </source>
</evidence>
<protein>
    <submittedName>
        <fullName evidence="4">Spc7 kinetochore protein</fullName>
    </submittedName>
</protein>
<feature type="compositionally biased region" description="Polar residues" evidence="2">
    <location>
        <begin position="509"/>
        <end position="524"/>
    </location>
</feature>
<dbReference type="EMBL" id="JAQQWN010000007">
    <property type="protein sequence ID" value="KAK8074830.1"/>
    <property type="molecule type" value="Genomic_DNA"/>
</dbReference>
<feature type="compositionally biased region" description="Polar residues" evidence="2">
    <location>
        <begin position="338"/>
        <end position="356"/>
    </location>
</feature>
<keyword evidence="1" id="KW-0175">Coiled coil</keyword>
<evidence type="ECO:0000313" key="4">
    <source>
        <dbReference type="EMBL" id="KAK8074830.1"/>
    </source>
</evidence>
<comment type="caution">
    <text evidence="4">The sequence shown here is derived from an EMBL/GenBank/DDBJ whole genome shotgun (WGS) entry which is preliminary data.</text>
</comment>
<dbReference type="Pfam" id="PF08317">
    <property type="entry name" value="Spc7"/>
    <property type="match status" value="1"/>
</dbReference>
<evidence type="ECO:0000256" key="2">
    <source>
        <dbReference type="SAM" id="MobiDB-lite"/>
    </source>
</evidence>
<feature type="region of interest" description="Disordered" evidence="2">
    <location>
        <begin position="839"/>
        <end position="942"/>
    </location>
</feature>
<feature type="region of interest" description="Disordered" evidence="2">
    <location>
        <begin position="751"/>
        <end position="781"/>
    </location>
</feature>
<feature type="compositionally biased region" description="Polar residues" evidence="2">
    <location>
        <begin position="492"/>
        <end position="502"/>
    </location>
</feature>
<feature type="compositionally biased region" description="Polar residues" evidence="2">
    <location>
        <begin position="1131"/>
        <end position="1143"/>
    </location>
</feature>
<reference evidence="4 5" key="1">
    <citation type="submission" date="2023-01" db="EMBL/GenBank/DDBJ databases">
        <title>Analysis of 21 Apiospora genomes using comparative genomics revels a genus with tremendous synthesis potential of carbohydrate active enzymes and secondary metabolites.</title>
        <authorList>
            <person name="Sorensen T."/>
        </authorList>
    </citation>
    <scope>NUCLEOTIDE SEQUENCE [LARGE SCALE GENOMIC DNA]</scope>
    <source>
        <strain evidence="4 5">CBS 114990</strain>
    </source>
</reference>
<dbReference type="Pfam" id="PF15402">
    <property type="entry name" value="MELT_2"/>
    <property type="match status" value="6"/>
</dbReference>
<evidence type="ECO:0000256" key="1">
    <source>
        <dbReference type="SAM" id="Coils"/>
    </source>
</evidence>
<dbReference type="InterPro" id="IPR013253">
    <property type="entry name" value="Spc7_domain"/>
</dbReference>
<organism evidence="4 5">
    <name type="scientific">Apiospora hydei</name>
    <dbReference type="NCBI Taxonomy" id="1337664"/>
    <lineage>
        <taxon>Eukaryota</taxon>
        <taxon>Fungi</taxon>
        <taxon>Dikarya</taxon>
        <taxon>Ascomycota</taxon>
        <taxon>Pezizomycotina</taxon>
        <taxon>Sordariomycetes</taxon>
        <taxon>Xylariomycetidae</taxon>
        <taxon>Amphisphaeriales</taxon>
        <taxon>Apiosporaceae</taxon>
        <taxon>Apiospora</taxon>
    </lineage>
</organism>
<dbReference type="Proteomes" id="UP001433268">
    <property type="component" value="Unassembled WGS sequence"/>
</dbReference>
<feature type="compositionally biased region" description="Polar residues" evidence="2">
    <location>
        <begin position="554"/>
        <end position="576"/>
    </location>
</feature>
<name>A0ABR1VUA2_9PEZI</name>
<feature type="compositionally biased region" description="Basic and acidic residues" evidence="2">
    <location>
        <begin position="477"/>
        <end position="486"/>
    </location>
</feature>
<gene>
    <name evidence="4" type="ORF">PG997_009493</name>
</gene>
<dbReference type="SMART" id="SM01315">
    <property type="entry name" value="Spc7_N"/>
    <property type="match status" value="1"/>
</dbReference>
<accession>A0ABR1VUA2</accession>
<proteinExistence type="predicted"/>
<feature type="compositionally biased region" description="Low complexity" evidence="2">
    <location>
        <begin position="442"/>
        <end position="457"/>
    </location>
</feature>
<dbReference type="GeneID" id="92046868"/>
<feature type="compositionally biased region" description="Basic residues" evidence="2">
    <location>
        <begin position="246"/>
        <end position="258"/>
    </location>
</feature>
<feature type="compositionally biased region" description="Basic and acidic residues" evidence="2">
    <location>
        <begin position="1193"/>
        <end position="1202"/>
    </location>
</feature>
<dbReference type="PANTHER" id="PTHR28260">
    <property type="entry name" value="SPINDLE POLE BODY COMPONENT SPC105"/>
    <property type="match status" value="1"/>
</dbReference>
<feature type="compositionally biased region" description="Basic and acidic residues" evidence="2">
    <location>
        <begin position="1031"/>
        <end position="1050"/>
    </location>
</feature>
<feature type="region of interest" description="Disordered" evidence="2">
    <location>
        <begin position="239"/>
        <end position="637"/>
    </location>
</feature>
<feature type="domain" description="Spc7 kinetochore protein" evidence="3">
    <location>
        <begin position="1198"/>
        <end position="1517"/>
    </location>
</feature>
<keyword evidence="5" id="KW-1185">Reference proteome</keyword>
<dbReference type="RefSeq" id="XP_066665770.1">
    <property type="nucleotide sequence ID" value="XM_066813808.1"/>
</dbReference>
<feature type="compositionally biased region" description="Polar residues" evidence="2">
    <location>
        <begin position="903"/>
        <end position="931"/>
    </location>
</feature>
<sequence>MPAKPLLAVQTFRPYSRRVTRHHREANQLAERLDSLASSGQDAQDVEANLESGQFDILSKSGFYKRTYSLAERSALANGDLVTLLNTESWGNVGGQVLVSLLVTGVLGDEVEVLATDDESSVHLGGNDGAGQDTATDRDETGEGALLVSALNGGLGGTETQTNVLVPSAATLARTGRLGLDLGVLEDVRLLLCAATSGWGGVRSTRSERRFFCVLEGDKRADNYIDLKSPILDHFNMGDVTLPPTRRPRKSTGHSPVRKRIEKENITVDVASSLAGNGGRKKSRSKSMGPGGLDVLKSGSGNRRVSLAAPARPPPRSILKPTVPMLPEIPPHKPKSRIPQSSAHLQGAENTPSPFQNGDHDSSGTKVALRTEEEQQAAAREREEKERLEMEKEIKDRREARRKSLANRRVSFAAEATLHTFHEVEDMQDSTTSTDSTRRASSHAAQSSAPEPTQPETEPTDPPSTPPEQVEEPVPDTPEHQRDLHQKKNRRSSALPSMSFNNGDDDHTIASTIYSSDSEGTDGSTEIHEEIHSDDGSDSDVDGTTMDLVVDEVTGTSVASGITARSVSPDDTNNTLDDALRLASRQAQTQSIDEEEEIIPSFGWARKPAPKKDSPEQHQPSQSYRPYDGPNEDTVDQSEMDMDMDMDMDFTNAMGGILKASNAAEEDIQDEEMSMDVTKVLGGILPQQAAQPERKSSSPQNPGDVSSTDDTTMDLTMAIGAIRKNNNVQDFEVESNADNEDMSMELTTAMGAVLPPGAGGSSKRKSLPSRRRTLTAANEENTMDMTVGLGRILPTPQAGDGEEEEEATMGMDMTMAMGGIFKGRSGQGRQRPLLVFSSPMRRLSPGPAAPAPSEKPSSGISPFLRKSLRRSVSRRPSDVSNASSPIRRLSPPKQTAPDIESSPVASVQSSPLRTPSPGKPSSRTPSPQRSAVSRGLFGPNSPFKIAQKAANVFQQDPSTGVSTPRIILTPQPRRVSGIGADRSGLGSPKVAALFDRRESIGDSASKFVPGKTARGVTFADPRIIEVEIDNERQAEEDRENGRSILEREADCGDDDNTATLKDMISSMSPKKNSQFKGRKSLHVGSARGLLGKRPAELDDEDEEDRDGVKRLKGHQGSPVKNIHLHAPPTVAETTGRLTRSASHTLEENGSHAFTPSISHSPLAGSGDAASSPRHQRRFKSVENDQPTDTFNFEEPHRPLERDLLDDDNDEERIHLQDFLNMTSIRFMELTTTKRRHTQAPAALKDSTMHNVEDVSLERCIVAGACTVPMLELYQHSCRELKKYISEGRRIVHEIETETFDENPPLFKEYISATPDFKLLMDNQFKNVKTHARLLSKAMWYEWRMKLQDGLKEGLVTIAKDMEDDDQLLQKQESMLNFSLPNLMKTYEALEQEHSSLRSMAQELAECDPEELEAARAELCDVDSDVAEKMCKIEELQQVLGETESTIEDMVERKQECLAAIDEAEKIREECRGWSSKEISTLKVKVDEIEKEHGWTIAGISGTTVSMTYRREIEVAFDIGAFQDAKTTSHVDLWYIAANREKNPQPKSAEKDFFVQCIRDYIRELVQARAKISTLLRAIGAAWDKADAAADDIRLLNCTFPTEVARTSDSSIAAKVDMLLVPLETKVQLTLGLQSQSTPDGIEFRIVPQAQVVYGEHFKIDKVCEYLSTRLGERVTTKKENEAVESWSDVIVELHERLIARGRK</sequence>
<feature type="region of interest" description="Disordered" evidence="2">
    <location>
        <begin position="688"/>
        <end position="711"/>
    </location>
</feature>
<dbReference type="Pfam" id="PF18210">
    <property type="entry name" value="Knl1_RWD_C"/>
    <property type="match status" value="1"/>
</dbReference>
<feature type="compositionally biased region" description="Basic residues" evidence="2">
    <location>
        <begin position="762"/>
        <end position="773"/>
    </location>
</feature>
<feature type="coiled-coil region" evidence="1">
    <location>
        <begin position="1432"/>
        <end position="1466"/>
    </location>
</feature>
<dbReference type="InterPro" id="IPR040850">
    <property type="entry name" value="Knl1_RWD_C"/>
</dbReference>
<feature type="compositionally biased region" description="Polar residues" evidence="2">
    <location>
        <begin position="1065"/>
        <end position="1075"/>
    </location>
</feature>
<dbReference type="PANTHER" id="PTHR28260:SF1">
    <property type="entry name" value="SPINDLE POLE BODY COMPONENT SPC105"/>
    <property type="match status" value="1"/>
</dbReference>
<dbReference type="SMART" id="SM00787">
    <property type="entry name" value="Spc7"/>
    <property type="match status" value="1"/>
</dbReference>
<feature type="region of interest" description="Disordered" evidence="2">
    <location>
        <begin position="118"/>
        <end position="138"/>
    </location>
</feature>